<dbReference type="EMBL" id="FRAV01000086">
    <property type="protein sequence ID" value="SHM73790.1"/>
    <property type="molecule type" value="Genomic_DNA"/>
</dbReference>
<keyword evidence="2" id="KW-1185">Reference proteome</keyword>
<protein>
    <submittedName>
        <fullName evidence="1">Uncharacterized protein</fullName>
    </submittedName>
</protein>
<evidence type="ECO:0000313" key="1">
    <source>
        <dbReference type="EMBL" id="SHM73790.1"/>
    </source>
</evidence>
<sequence length="88" mass="10394">MLYTRNTSGSKQHPDDAHEVMKWANKFSTQLEGIFNKWAKLEINDHEAQLSKKFFILRACLKIVNKKRVRAKSLIKIVILELQNKKRQ</sequence>
<evidence type="ECO:0000313" key="2">
    <source>
        <dbReference type="Proteomes" id="UP000184364"/>
    </source>
</evidence>
<feature type="non-terminal residue" evidence="1">
    <location>
        <position position="88"/>
    </location>
</feature>
<accession>A0A1M7L8E3</accession>
<gene>
    <name evidence="1" type="ORF">SAMN05444267_10866</name>
</gene>
<dbReference type="AlphaFoldDB" id="A0A1M7L8E3"/>
<organism evidence="1 2">
    <name type="scientific">Chryseobacterium polytrichastri</name>
    <dbReference type="NCBI Taxonomy" id="1302687"/>
    <lineage>
        <taxon>Bacteria</taxon>
        <taxon>Pseudomonadati</taxon>
        <taxon>Bacteroidota</taxon>
        <taxon>Flavobacteriia</taxon>
        <taxon>Flavobacteriales</taxon>
        <taxon>Weeksellaceae</taxon>
        <taxon>Chryseobacterium group</taxon>
        <taxon>Chryseobacterium</taxon>
    </lineage>
</organism>
<name>A0A1M7L8E3_9FLAO</name>
<reference evidence="2" key="1">
    <citation type="submission" date="2016-11" db="EMBL/GenBank/DDBJ databases">
        <authorList>
            <person name="Varghese N."/>
            <person name="Submissions S."/>
        </authorList>
    </citation>
    <scope>NUCLEOTIDE SEQUENCE [LARGE SCALE GENOMIC DNA]</scope>
    <source>
        <strain evidence="2">DSM 26899</strain>
    </source>
</reference>
<dbReference type="Proteomes" id="UP000184364">
    <property type="component" value="Unassembled WGS sequence"/>
</dbReference>
<proteinExistence type="predicted"/>